<dbReference type="EMBL" id="FMBC01000001">
    <property type="protein sequence ID" value="SCB73801.1"/>
    <property type="molecule type" value="Genomic_DNA"/>
</dbReference>
<keyword evidence="3" id="KW-0812">Transmembrane</keyword>
<dbReference type="Gene3D" id="1.10.10.10">
    <property type="entry name" value="Winged helix-like DNA-binding domain superfamily/Winged helix DNA-binding domain"/>
    <property type="match status" value="1"/>
</dbReference>
<dbReference type="SMART" id="SM00862">
    <property type="entry name" value="Trans_reg_C"/>
    <property type="match status" value="1"/>
</dbReference>
<dbReference type="AlphaFoldDB" id="A0A1C3YUL6"/>
<dbReference type="GO" id="GO:0006355">
    <property type="term" value="P:regulation of DNA-templated transcription"/>
    <property type="evidence" value="ECO:0007669"/>
    <property type="project" value="InterPro"/>
</dbReference>
<dbReference type="GO" id="GO:0003677">
    <property type="term" value="F:DNA binding"/>
    <property type="evidence" value="ECO:0007669"/>
    <property type="project" value="UniProtKB-UniRule"/>
</dbReference>
<name>A0A1C3YUL6_9ENTR</name>
<protein>
    <submittedName>
        <fullName evidence="5">Transcriptional regulatory protein, C terminal</fullName>
    </submittedName>
</protein>
<feature type="DNA-binding region" description="OmpR/PhoB-type" evidence="2">
    <location>
        <begin position="1"/>
        <end position="99"/>
    </location>
</feature>
<evidence type="ECO:0000313" key="6">
    <source>
        <dbReference type="Proteomes" id="UP000198515"/>
    </source>
</evidence>
<feature type="domain" description="OmpR/PhoB-type" evidence="4">
    <location>
        <begin position="1"/>
        <end position="99"/>
    </location>
</feature>
<reference evidence="6" key="1">
    <citation type="submission" date="2016-08" db="EMBL/GenBank/DDBJ databases">
        <authorList>
            <person name="Varghese N."/>
            <person name="Submissions Spin"/>
        </authorList>
    </citation>
    <scope>NUCLEOTIDE SEQUENCE [LARGE SCALE GENOMIC DNA]</scope>
    <source>
        <strain evidence="6">REICA_142</strain>
    </source>
</reference>
<evidence type="ECO:0000259" key="4">
    <source>
        <dbReference type="PROSITE" id="PS51755"/>
    </source>
</evidence>
<dbReference type="InterPro" id="IPR001867">
    <property type="entry name" value="OmpR/PhoB-type_DNA-bd"/>
</dbReference>
<dbReference type="PROSITE" id="PS51755">
    <property type="entry name" value="OMPR_PHOB"/>
    <property type="match status" value="1"/>
</dbReference>
<dbReference type="RefSeq" id="WP_090132613.1">
    <property type="nucleotide sequence ID" value="NZ_FMBC01000001.1"/>
</dbReference>
<dbReference type="CDD" id="cd00383">
    <property type="entry name" value="trans_reg_C"/>
    <property type="match status" value="1"/>
</dbReference>
<keyword evidence="3" id="KW-0472">Membrane</keyword>
<keyword evidence="6" id="KW-1185">Reference proteome</keyword>
<dbReference type="GO" id="GO:0000160">
    <property type="term" value="P:phosphorelay signal transduction system"/>
    <property type="evidence" value="ECO:0007669"/>
    <property type="project" value="InterPro"/>
</dbReference>
<dbReference type="Pfam" id="PF00486">
    <property type="entry name" value="Trans_reg_C"/>
    <property type="match status" value="1"/>
</dbReference>
<keyword evidence="1 2" id="KW-0238">DNA-binding</keyword>
<keyword evidence="3" id="KW-1133">Transmembrane helix</keyword>
<dbReference type="InterPro" id="IPR016032">
    <property type="entry name" value="Sig_transdc_resp-reg_C-effctor"/>
</dbReference>
<dbReference type="InterPro" id="IPR036388">
    <property type="entry name" value="WH-like_DNA-bd_sf"/>
</dbReference>
<feature type="transmembrane region" description="Helical" evidence="3">
    <location>
        <begin position="132"/>
        <end position="151"/>
    </location>
</feature>
<evidence type="ECO:0000256" key="1">
    <source>
        <dbReference type="ARBA" id="ARBA00023125"/>
    </source>
</evidence>
<dbReference type="OrthoDB" id="5801519at2"/>
<accession>A0A1C3YUL6</accession>
<evidence type="ECO:0000256" key="2">
    <source>
        <dbReference type="PROSITE-ProRule" id="PRU01091"/>
    </source>
</evidence>
<evidence type="ECO:0000313" key="5">
    <source>
        <dbReference type="EMBL" id="SCB73801.1"/>
    </source>
</evidence>
<organism evidence="5 6">
    <name type="scientific">Kosakonia oryziphila</name>
    <dbReference type="NCBI Taxonomy" id="1005667"/>
    <lineage>
        <taxon>Bacteria</taxon>
        <taxon>Pseudomonadati</taxon>
        <taxon>Pseudomonadota</taxon>
        <taxon>Gammaproteobacteria</taxon>
        <taxon>Enterobacterales</taxon>
        <taxon>Enterobacteriaceae</taxon>
        <taxon>Kosakonia</taxon>
    </lineage>
</organism>
<proteinExistence type="predicted"/>
<gene>
    <name evidence="5" type="ORF">GA0061070_100136</name>
</gene>
<dbReference type="SUPFAM" id="SSF46894">
    <property type="entry name" value="C-terminal effector domain of the bipartite response regulators"/>
    <property type="match status" value="1"/>
</dbReference>
<sequence length="183" mass="21093">MIVIGENTYFEESMNSLVRGDITIKISEKEKKLLVYLLKNQGNELSKEQLIISVWGERSSTIVDANLTQLIYKLRRNLTAIGVLERIKTIPRIGYIYIPPQKNCETAINFSEYNGSNLNFGFNLQKRACSKILVMTILFIPFIVVFGIVFYENRYHIKESADMFTPVMKQGMAIIDSILKKRK</sequence>
<dbReference type="Proteomes" id="UP000198515">
    <property type="component" value="Unassembled WGS sequence"/>
</dbReference>
<evidence type="ECO:0000256" key="3">
    <source>
        <dbReference type="SAM" id="Phobius"/>
    </source>
</evidence>